<dbReference type="RefSeq" id="WP_315625253.1">
    <property type="nucleotide sequence ID" value="NZ_JAUHMF010000002.1"/>
</dbReference>
<protein>
    <submittedName>
        <fullName evidence="2">Carboxypeptidase-like regulatory domain-containing protein</fullName>
    </submittedName>
</protein>
<dbReference type="EMBL" id="JAUHMF010000002">
    <property type="protein sequence ID" value="MDT8898590.1"/>
    <property type="molecule type" value="Genomic_DNA"/>
</dbReference>
<dbReference type="PROSITE" id="PS51257">
    <property type="entry name" value="PROKAR_LIPOPROTEIN"/>
    <property type="match status" value="1"/>
</dbReference>
<accession>A0ABU3NP08</accession>
<evidence type="ECO:0000313" key="3">
    <source>
        <dbReference type="Proteomes" id="UP001254165"/>
    </source>
</evidence>
<gene>
    <name evidence="2" type="ORF">QYE77_09940</name>
</gene>
<proteinExistence type="predicted"/>
<name>A0ABU3NP08_9CHLR</name>
<dbReference type="InterPro" id="IPR013784">
    <property type="entry name" value="Carb-bd-like_fold"/>
</dbReference>
<keyword evidence="1" id="KW-1133">Transmembrane helix</keyword>
<comment type="caution">
    <text evidence="2">The sequence shown here is derived from an EMBL/GenBank/DDBJ whole genome shotgun (WGS) entry which is preliminary data.</text>
</comment>
<keyword evidence="1" id="KW-0812">Transmembrane</keyword>
<keyword evidence="3" id="KW-1185">Reference proteome</keyword>
<reference evidence="2 3" key="1">
    <citation type="submission" date="2023-07" db="EMBL/GenBank/DDBJ databases">
        <title>Novel species of Thermanaerothrix with wide hydrolytic capabilities.</title>
        <authorList>
            <person name="Zayulina K.S."/>
            <person name="Podosokorskaya O.A."/>
            <person name="Elcheninov A.G."/>
        </authorList>
    </citation>
    <scope>NUCLEOTIDE SEQUENCE [LARGE SCALE GENOMIC DNA]</scope>
    <source>
        <strain evidence="2 3">4228-RoL</strain>
    </source>
</reference>
<dbReference type="SUPFAM" id="SSF49452">
    <property type="entry name" value="Starch-binding domain-like"/>
    <property type="match status" value="1"/>
</dbReference>
<evidence type="ECO:0000256" key="1">
    <source>
        <dbReference type="SAM" id="Phobius"/>
    </source>
</evidence>
<keyword evidence="1" id="KW-0472">Membrane</keyword>
<feature type="transmembrane region" description="Helical" evidence="1">
    <location>
        <begin position="12"/>
        <end position="32"/>
    </location>
</feature>
<organism evidence="2 3">
    <name type="scientific">Thermanaerothrix solaris</name>
    <dbReference type="NCBI Taxonomy" id="3058434"/>
    <lineage>
        <taxon>Bacteria</taxon>
        <taxon>Bacillati</taxon>
        <taxon>Chloroflexota</taxon>
        <taxon>Anaerolineae</taxon>
        <taxon>Anaerolineales</taxon>
        <taxon>Anaerolineaceae</taxon>
        <taxon>Thermanaerothrix</taxon>
    </lineage>
</organism>
<sequence length="156" mass="17046">MVQKTLRPQAYLSIPFLFIILVITLSGCSTISHQEKSLPSPETGKAIIIGRVLDLNGNSLKGTTIRLAEVYRESQASENGAFVLDTAFSPGAVTDENGFFTVLNISPGEYVLVVGDVENNNYTIVAQENGQPRVWRVSADQILDIGTLKVQYTSRQ</sequence>
<evidence type="ECO:0000313" key="2">
    <source>
        <dbReference type="EMBL" id="MDT8898590.1"/>
    </source>
</evidence>
<dbReference type="Proteomes" id="UP001254165">
    <property type="component" value="Unassembled WGS sequence"/>
</dbReference>